<accession>A0AAN9MY81</accession>
<dbReference type="Proteomes" id="UP001367508">
    <property type="component" value="Unassembled WGS sequence"/>
</dbReference>
<dbReference type="AlphaFoldDB" id="A0AAN9MY81"/>
<reference evidence="1 2" key="1">
    <citation type="submission" date="2024-01" db="EMBL/GenBank/DDBJ databases">
        <title>The genomes of 5 underutilized Papilionoideae crops provide insights into root nodulation and disease resistanc.</title>
        <authorList>
            <person name="Jiang F."/>
        </authorList>
    </citation>
    <scope>NUCLEOTIDE SEQUENCE [LARGE SCALE GENOMIC DNA]</scope>
    <source>
        <strain evidence="1">LVBAO_FW01</strain>
        <tissue evidence="1">Leaves</tissue>
    </source>
</reference>
<evidence type="ECO:0000313" key="2">
    <source>
        <dbReference type="Proteomes" id="UP001367508"/>
    </source>
</evidence>
<protein>
    <submittedName>
        <fullName evidence="1">Uncharacterized protein</fullName>
    </submittedName>
</protein>
<proteinExistence type="predicted"/>
<comment type="caution">
    <text evidence="1">The sequence shown here is derived from an EMBL/GenBank/DDBJ whole genome shotgun (WGS) entry which is preliminary data.</text>
</comment>
<organism evidence="1 2">
    <name type="scientific">Canavalia gladiata</name>
    <name type="common">Sword bean</name>
    <name type="synonym">Dolichos gladiatus</name>
    <dbReference type="NCBI Taxonomy" id="3824"/>
    <lineage>
        <taxon>Eukaryota</taxon>
        <taxon>Viridiplantae</taxon>
        <taxon>Streptophyta</taxon>
        <taxon>Embryophyta</taxon>
        <taxon>Tracheophyta</taxon>
        <taxon>Spermatophyta</taxon>
        <taxon>Magnoliopsida</taxon>
        <taxon>eudicotyledons</taxon>
        <taxon>Gunneridae</taxon>
        <taxon>Pentapetalae</taxon>
        <taxon>rosids</taxon>
        <taxon>fabids</taxon>
        <taxon>Fabales</taxon>
        <taxon>Fabaceae</taxon>
        <taxon>Papilionoideae</taxon>
        <taxon>50 kb inversion clade</taxon>
        <taxon>NPAAA clade</taxon>
        <taxon>indigoferoid/millettioid clade</taxon>
        <taxon>Phaseoleae</taxon>
        <taxon>Canavalia</taxon>
    </lineage>
</organism>
<sequence length="90" mass="10573">MEDSLMTKVTNGCYFPNSKHMETKLISMLFHLEKQFSRDALNWRTVDGEARIRIYGFNAFRQSATDSLTYSDEMQLLEWKSDNPAELCRI</sequence>
<name>A0AAN9MY81_CANGL</name>
<evidence type="ECO:0000313" key="1">
    <source>
        <dbReference type="EMBL" id="KAK7362866.1"/>
    </source>
</evidence>
<gene>
    <name evidence="1" type="ORF">VNO77_04991</name>
</gene>
<dbReference type="EMBL" id="JAYMYQ010000001">
    <property type="protein sequence ID" value="KAK7362866.1"/>
    <property type="molecule type" value="Genomic_DNA"/>
</dbReference>
<keyword evidence="2" id="KW-1185">Reference proteome</keyword>